<dbReference type="PANTHER" id="PTHR46401">
    <property type="entry name" value="GLYCOSYLTRANSFERASE WBBK-RELATED"/>
    <property type="match status" value="1"/>
</dbReference>
<dbReference type="InterPro" id="IPR001296">
    <property type="entry name" value="Glyco_trans_1"/>
</dbReference>
<feature type="domain" description="Glycosyl transferase family 1" evidence="2">
    <location>
        <begin position="187"/>
        <end position="353"/>
    </location>
</feature>
<gene>
    <name evidence="3" type="ORF">COV31_00170</name>
</gene>
<accession>A0A2H0R588</accession>
<dbReference type="GO" id="GO:0009103">
    <property type="term" value="P:lipopolysaccharide biosynthetic process"/>
    <property type="evidence" value="ECO:0007669"/>
    <property type="project" value="TreeGrafter"/>
</dbReference>
<reference evidence="3 4" key="1">
    <citation type="submission" date="2017-09" db="EMBL/GenBank/DDBJ databases">
        <title>Depth-based differentiation of microbial function through sediment-hosted aquifers and enrichment of novel symbionts in the deep terrestrial subsurface.</title>
        <authorList>
            <person name="Probst A.J."/>
            <person name="Ladd B."/>
            <person name="Jarett J.K."/>
            <person name="Geller-Mcgrath D.E."/>
            <person name="Sieber C.M."/>
            <person name="Emerson J.B."/>
            <person name="Anantharaman K."/>
            <person name="Thomas B.C."/>
            <person name="Malmstrom R."/>
            <person name="Stieglmeier M."/>
            <person name="Klingl A."/>
            <person name="Woyke T."/>
            <person name="Ryan C.M."/>
            <person name="Banfield J.F."/>
        </authorList>
    </citation>
    <scope>NUCLEOTIDE SEQUENCE [LARGE SCALE GENOMIC DNA]</scope>
    <source>
        <strain evidence="3">CG10_big_fil_rev_8_21_14_0_10_46_23</strain>
    </source>
</reference>
<evidence type="ECO:0000313" key="3">
    <source>
        <dbReference type="EMBL" id="PIR41640.1"/>
    </source>
</evidence>
<dbReference type="Proteomes" id="UP000230232">
    <property type="component" value="Unassembled WGS sequence"/>
</dbReference>
<dbReference type="Pfam" id="PF00534">
    <property type="entry name" value="Glycos_transf_1"/>
    <property type="match status" value="1"/>
</dbReference>
<dbReference type="SUPFAM" id="SSF53756">
    <property type="entry name" value="UDP-Glycosyltransferase/glycogen phosphorylase"/>
    <property type="match status" value="1"/>
</dbReference>
<dbReference type="PANTHER" id="PTHR46401:SF2">
    <property type="entry name" value="GLYCOSYLTRANSFERASE WBBK-RELATED"/>
    <property type="match status" value="1"/>
</dbReference>
<sequence>MKLLYLASQRIPTEKAYGIQIVSMCRALSKFCSVQLILPRRGQGKLDLFQYYKVTPNFLVRYVTPPDFYLPGALDRLAFWLKQLISAFVLVRTALRSDYNFIYTRDELVIWLLSFSRAKSIFEIHRFSTAKIFIYRRLIKKNTPIVAISQGIKDDLVNFGFSEDLILVAHDGVELDKFMLNETKIDIKKSRADLNIPLDRKIVMYIGKFEKGKGHDLVLRSARSLSQKRPDIKFVMVGGDEDLPEYKKVWPEVIFLGPQPYSDLPTNQKLGDVLVIPNSGKNIVSARYTSPLKLFAHMASNRPIVASDVPALKEIVDETMVAFFKSDDPGSFSEAVIKVIDTPNYADRIKRTALEEVKQYSWANRAEKIIKFIQ</sequence>
<evidence type="ECO:0000256" key="1">
    <source>
        <dbReference type="ARBA" id="ARBA00022679"/>
    </source>
</evidence>
<organism evidence="3 4">
    <name type="scientific">Candidatus Yanofskybacteria bacterium CG10_big_fil_rev_8_21_14_0_10_46_23</name>
    <dbReference type="NCBI Taxonomy" id="1975098"/>
    <lineage>
        <taxon>Bacteria</taxon>
        <taxon>Candidatus Yanofskyibacteriota</taxon>
    </lineage>
</organism>
<name>A0A2H0R588_9BACT</name>
<comment type="caution">
    <text evidence="3">The sequence shown here is derived from an EMBL/GenBank/DDBJ whole genome shotgun (WGS) entry which is preliminary data.</text>
</comment>
<protein>
    <recommendedName>
        <fullName evidence="2">Glycosyl transferase family 1 domain-containing protein</fullName>
    </recommendedName>
</protein>
<proteinExistence type="predicted"/>
<evidence type="ECO:0000259" key="2">
    <source>
        <dbReference type="Pfam" id="PF00534"/>
    </source>
</evidence>
<keyword evidence="1" id="KW-0808">Transferase</keyword>
<dbReference type="EMBL" id="PCXO01000003">
    <property type="protein sequence ID" value="PIR41640.1"/>
    <property type="molecule type" value="Genomic_DNA"/>
</dbReference>
<dbReference type="CDD" id="cd03801">
    <property type="entry name" value="GT4_PimA-like"/>
    <property type="match status" value="1"/>
</dbReference>
<dbReference type="GO" id="GO:0016757">
    <property type="term" value="F:glycosyltransferase activity"/>
    <property type="evidence" value="ECO:0007669"/>
    <property type="project" value="InterPro"/>
</dbReference>
<dbReference type="Gene3D" id="3.40.50.2000">
    <property type="entry name" value="Glycogen Phosphorylase B"/>
    <property type="match status" value="2"/>
</dbReference>
<dbReference type="AlphaFoldDB" id="A0A2H0R588"/>
<evidence type="ECO:0000313" key="4">
    <source>
        <dbReference type="Proteomes" id="UP000230232"/>
    </source>
</evidence>